<dbReference type="EMBL" id="PDCK01000045">
    <property type="protein sequence ID" value="PRQ18477.1"/>
    <property type="molecule type" value="Genomic_DNA"/>
</dbReference>
<comment type="caution">
    <text evidence="1">The sequence shown here is derived from an EMBL/GenBank/DDBJ whole genome shotgun (WGS) entry which is preliminary data.</text>
</comment>
<keyword evidence="2" id="KW-1185">Reference proteome</keyword>
<organism evidence="1 2">
    <name type="scientific">Rosa chinensis</name>
    <name type="common">China rose</name>
    <dbReference type="NCBI Taxonomy" id="74649"/>
    <lineage>
        <taxon>Eukaryota</taxon>
        <taxon>Viridiplantae</taxon>
        <taxon>Streptophyta</taxon>
        <taxon>Embryophyta</taxon>
        <taxon>Tracheophyta</taxon>
        <taxon>Spermatophyta</taxon>
        <taxon>Magnoliopsida</taxon>
        <taxon>eudicotyledons</taxon>
        <taxon>Gunneridae</taxon>
        <taxon>Pentapetalae</taxon>
        <taxon>rosids</taxon>
        <taxon>fabids</taxon>
        <taxon>Rosales</taxon>
        <taxon>Rosaceae</taxon>
        <taxon>Rosoideae</taxon>
        <taxon>Rosoideae incertae sedis</taxon>
        <taxon>Rosa</taxon>
    </lineage>
</organism>
<dbReference type="AlphaFoldDB" id="A0A2P6P996"/>
<proteinExistence type="predicted"/>
<sequence>MSKSVLLWTTLLTSWPIRHPTVKHCKNILPPSVKISTTLDQSIKGRTQYSLVLLALVPELLNSI</sequence>
<dbReference type="Proteomes" id="UP000238479">
    <property type="component" value="Chromosome 7"/>
</dbReference>
<reference evidence="1 2" key="1">
    <citation type="journal article" date="2018" name="Nat. Genet.">
        <title>The Rosa genome provides new insights in the design of modern roses.</title>
        <authorList>
            <person name="Bendahmane M."/>
        </authorList>
    </citation>
    <scope>NUCLEOTIDE SEQUENCE [LARGE SCALE GENOMIC DNA]</scope>
    <source>
        <strain evidence="2">cv. Old Blush</strain>
    </source>
</reference>
<name>A0A2P6P996_ROSCH</name>
<dbReference type="Gramene" id="PRQ18477">
    <property type="protein sequence ID" value="PRQ18477"/>
    <property type="gene ID" value="RchiOBHm_Chr7g0206451"/>
</dbReference>
<gene>
    <name evidence="1" type="ORF">RchiOBHm_Chr7g0206451</name>
</gene>
<accession>A0A2P6P996</accession>
<evidence type="ECO:0000313" key="2">
    <source>
        <dbReference type="Proteomes" id="UP000238479"/>
    </source>
</evidence>
<evidence type="ECO:0000313" key="1">
    <source>
        <dbReference type="EMBL" id="PRQ18477.1"/>
    </source>
</evidence>
<protein>
    <submittedName>
        <fullName evidence="1">Uncharacterized protein</fullName>
    </submittedName>
</protein>